<feature type="domain" description="Pyridoxine 5'-phosphate oxidase dimerisation C-terminal" evidence="9">
    <location>
        <begin position="156"/>
        <end position="197"/>
    </location>
</feature>
<feature type="domain" description="Pyridoxamine 5'-phosphate oxidase N-terminal" evidence="8">
    <location>
        <begin position="20"/>
        <end position="140"/>
    </location>
</feature>
<accession>A0A2N3Q0A1</accession>
<reference evidence="11" key="1">
    <citation type="submission" date="2017-12" db="EMBL/GenBank/DDBJ databases">
        <title>Draft genome sequence of Telmatospirillum siberiense 26-4b1T, an acidotolerant peatland alphaproteobacterium potentially involved in sulfur cycling.</title>
        <authorList>
            <person name="Hausmann B."/>
            <person name="Pjevac P."/>
            <person name="Schreck K."/>
            <person name="Herbold C.W."/>
            <person name="Daims H."/>
            <person name="Wagner M."/>
            <person name="Pester M."/>
            <person name="Loy A."/>
        </authorList>
    </citation>
    <scope>NUCLEOTIDE SEQUENCE [LARGE SCALE GENOMIC DNA]</scope>
    <source>
        <strain evidence="11">26-4b1</strain>
    </source>
</reference>
<evidence type="ECO:0000256" key="3">
    <source>
        <dbReference type="ARBA" id="ARBA00022643"/>
    </source>
</evidence>
<dbReference type="Proteomes" id="UP000233293">
    <property type="component" value="Unassembled WGS sequence"/>
</dbReference>
<dbReference type="EC" id="1.4.3.5" evidence="6"/>
<dbReference type="NCBIfam" id="TIGR00558">
    <property type="entry name" value="pdxH"/>
    <property type="match status" value="1"/>
</dbReference>
<feature type="binding site" evidence="6">
    <location>
        <begin position="175"/>
        <end position="177"/>
    </location>
    <ligand>
        <name>substrate</name>
    </ligand>
</feature>
<comment type="similarity">
    <text evidence="1 6">Belongs to the pyridoxamine 5'-phosphate oxidase family.</text>
</comment>
<comment type="catalytic activity">
    <reaction evidence="6">
        <text>pyridoxamine 5'-phosphate + O2 + H2O = pyridoxal 5'-phosphate + H2O2 + NH4(+)</text>
        <dbReference type="Rhea" id="RHEA:15817"/>
        <dbReference type="ChEBI" id="CHEBI:15377"/>
        <dbReference type="ChEBI" id="CHEBI:15379"/>
        <dbReference type="ChEBI" id="CHEBI:16240"/>
        <dbReference type="ChEBI" id="CHEBI:28938"/>
        <dbReference type="ChEBI" id="CHEBI:58451"/>
        <dbReference type="ChEBI" id="CHEBI:597326"/>
        <dbReference type="EC" id="1.4.3.5"/>
    </reaction>
</comment>
<feature type="binding site" evidence="6">
    <location>
        <position position="111"/>
    </location>
    <ligand>
        <name>substrate</name>
    </ligand>
</feature>
<proteinExistence type="inferred from homology"/>
<evidence type="ECO:0000256" key="2">
    <source>
        <dbReference type="ARBA" id="ARBA00022630"/>
    </source>
</evidence>
<dbReference type="EMBL" id="PIUM01000002">
    <property type="protein sequence ID" value="PKU26083.1"/>
    <property type="molecule type" value="Genomic_DNA"/>
</dbReference>
<comment type="catalytic activity">
    <reaction evidence="6">
        <text>pyridoxine 5'-phosphate + O2 = pyridoxal 5'-phosphate + H2O2</text>
        <dbReference type="Rhea" id="RHEA:15149"/>
        <dbReference type="ChEBI" id="CHEBI:15379"/>
        <dbReference type="ChEBI" id="CHEBI:16240"/>
        <dbReference type="ChEBI" id="CHEBI:58589"/>
        <dbReference type="ChEBI" id="CHEBI:597326"/>
        <dbReference type="EC" id="1.4.3.5"/>
    </reaction>
</comment>
<feature type="binding site" evidence="6 7">
    <location>
        <position position="179"/>
    </location>
    <ligand>
        <name>FMN</name>
        <dbReference type="ChEBI" id="CHEBI:58210"/>
    </ligand>
</feature>
<dbReference type="Gene3D" id="2.30.110.10">
    <property type="entry name" value="Electron Transport, Fmn-binding Protein, Chain A"/>
    <property type="match status" value="1"/>
</dbReference>
<evidence type="ECO:0000259" key="9">
    <source>
        <dbReference type="Pfam" id="PF10590"/>
    </source>
</evidence>
<feature type="binding site" evidence="6 7">
    <location>
        <begin position="60"/>
        <end position="61"/>
    </location>
    <ligand>
        <name>FMN</name>
        <dbReference type="ChEBI" id="CHEBI:58210"/>
    </ligand>
</feature>
<dbReference type="UniPathway" id="UPA01068">
    <property type="reaction ID" value="UER00304"/>
</dbReference>
<dbReference type="PROSITE" id="PS01064">
    <property type="entry name" value="PYRIDOX_OXIDASE"/>
    <property type="match status" value="1"/>
</dbReference>
<keyword evidence="5 6" id="KW-0664">Pyridoxine biosynthesis</keyword>
<feature type="binding site" evidence="6 7">
    <location>
        <position position="67"/>
    </location>
    <ligand>
        <name>FMN</name>
        <dbReference type="ChEBI" id="CHEBI:58210"/>
    </ligand>
</feature>
<feature type="binding site" evidence="6 7">
    <location>
        <position position="169"/>
    </location>
    <ligand>
        <name>FMN</name>
        <dbReference type="ChEBI" id="CHEBI:58210"/>
    </ligand>
</feature>
<dbReference type="AlphaFoldDB" id="A0A2N3Q0A1"/>
<comment type="subunit">
    <text evidence="6">Homodimer.</text>
</comment>
<sequence>MMADDAKDPIALFGEWMQDAEKHEPNDPNAMALATSTPDGHPSVRMVLLKGYDETGFVFYTNLESRKGGELLANPQASLCLHWKSMRRQIRIDGGVVPVSAAEADAYFASRARGSQIGAWASRQSRPMTGRFDLERRIAEYAAKFGFGAVPRPEHWSGFRLVPRSIEFWQDRTFRLHERFVYNRGADGAWQTEQLFP</sequence>
<dbReference type="HAMAP" id="MF_01629">
    <property type="entry name" value="PdxH"/>
    <property type="match status" value="1"/>
</dbReference>
<feature type="binding site" evidence="6">
    <location>
        <position position="107"/>
    </location>
    <ligand>
        <name>substrate</name>
    </ligand>
</feature>
<evidence type="ECO:0000256" key="5">
    <source>
        <dbReference type="ARBA" id="ARBA00023096"/>
    </source>
</evidence>
<comment type="cofactor">
    <cofactor evidence="6 7">
        <name>FMN</name>
        <dbReference type="ChEBI" id="CHEBI:58210"/>
    </cofactor>
    <text evidence="6 7">Binds 1 FMN per subunit.</text>
</comment>
<dbReference type="PANTHER" id="PTHR10851">
    <property type="entry name" value="PYRIDOXINE-5-PHOSPHATE OXIDASE"/>
    <property type="match status" value="1"/>
</dbReference>
<dbReference type="InterPro" id="IPR011576">
    <property type="entry name" value="Pyridox_Oxase_N"/>
</dbReference>
<dbReference type="InterPro" id="IPR000659">
    <property type="entry name" value="Pyridox_Oxase"/>
</dbReference>
<dbReference type="NCBIfam" id="NF004231">
    <property type="entry name" value="PRK05679.1"/>
    <property type="match status" value="1"/>
</dbReference>
<evidence type="ECO:0000256" key="1">
    <source>
        <dbReference type="ARBA" id="ARBA00007301"/>
    </source>
</evidence>
<dbReference type="GO" id="GO:0010181">
    <property type="term" value="F:FMN binding"/>
    <property type="evidence" value="ECO:0007669"/>
    <property type="project" value="UniProtKB-UniRule"/>
</dbReference>
<dbReference type="InterPro" id="IPR019740">
    <property type="entry name" value="Pyridox_Oxase_CS"/>
</dbReference>
<feature type="binding site" evidence="6 7">
    <location>
        <begin position="45"/>
        <end position="50"/>
    </location>
    <ligand>
        <name>FMN</name>
        <dbReference type="ChEBI" id="CHEBI:58210"/>
    </ligand>
</feature>
<dbReference type="InterPro" id="IPR019576">
    <property type="entry name" value="Pyridoxamine_oxidase_dimer_C"/>
</dbReference>
<organism evidence="10 11">
    <name type="scientific">Telmatospirillum siberiense</name>
    <dbReference type="NCBI Taxonomy" id="382514"/>
    <lineage>
        <taxon>Bacteria</taxon>
        <taxon>Pseudomonadati</taxon>
        <taxon>Pseudomonadota</taxon>
        <taxon>Alphaproteobacteria</taxon>
        <taxon>Rhodospirillales</taxon>
        <taxon>Rhodospirillaceae</taxon>
        <taxon>Telmatospirillum</taxon>
    </lineage>
</organism>
<dbReference type="OrthoDB" id="9780392at2"/>
<dbReference type="Pfam" id="PF01243">
    <property type="entry name" value="PNPOx_N"/>
    <property type="match status" value="1"/>
</dbReference>
<feature type="binding site" evidence="6">
    <location>
        <position position="115"/>
    </location>
    <ligand>
        <name>substrate</name>
    </ligand>
</feature>
<feature type="binding site" evidence="6 7">
    <location>
        <position position="66"/>
    </location>
    <ligand>
        <name>FMN</name>
        <dbReference type="ChEBI" id="CHEBI:58210"/>
    </ligand>
</feature>
<dbReference type="GO" id="GO:0004733">
    <property type="term" value="F:pyridoxamine phosphate oxidase activity"/>
    <property type="evidence" value="ECO:0007669"/>
    <property type="project" value="UniProtKB-UniRule"/>
</dbReference>
<keyword evidence="4 6" id="KW-0560">Oxidoreductase</keyword>
<protein>
    <recommendedName>
        <fullName evidence="6">Pyridoxine/pyridoxamine 5'-phosphate oxidase</fullName>
        <ecNumber evidence="6">1.4.3.5</ecNumber>
    </recommendedName>
    <alternativeName>
        <fullName evidence="6">PNP/PMP oxidase</fullName>
        <shortName evidence="6">PNPOx</shortName>
    </alternativeName>
    <alternativeName>
        <fullName evidence="6">Pyridoxal 5'-phosphate synthase</fullName>
    </alternativeName>
</protein>
<keyword evidence="11" id="KW-1185">Reference proteome</keyword>
<evidence type="ECO:0000256" key="4">
    <source>
        <dbReference type="ARBA" id="ARBA00023002"/>
    </source>
</evidence>
<evidence type="ECO:0000256" key="7">
    <source>
        <dbReference type="PIRSR" id="PIRSR000190-2"/>
    </source>
</evidence>
<comment type="pathway">
    <text evidence="6">Cofactor metabolism; pyridoxal 5'-phosphate salvage; pyridoxal 5'-phosphate from pyridoxamine 5'-phosphate: step 1/1.</text>
</comment>
<dbReference type="SUPFAM" id="SSF50475">
    <property type="entry name" value="FMN-binding split barrel"/>
    <property type="match status" value="1"/>
</dbReference>
<comment type="caution">
    <text evidence="10">The sequence shown here is derived from an EMBL/GenBank/DDBJ whole genome shotgun (WGS) entry which is preliminary data.</text>
</comment>
<comment type="function">
    <text evidence="6">Catalyzes the oxidation of either pyridoxine 5'-phosphate (PNP) or pyridoxamine 5'-phosphate (PMP) into pyridoxal 5'-phosphate (PLP).</text>
</comment>
<evidence type="ECO:0000259" key="8">
    <source>
        <dbReference type="Pfam" id="PF01243"/>
    </source>
</evidence>
<name>A0A2N3Q0A1_9PROT</name>
<evidence type="ECO:0000313" key="10">
    <source>
        <dbReference type="EMBL" id="PKU26083.1"/>
    </source>
</evidence>
<dbReference type="GO" id="GO:0008615">
    <property type="term" value="P:pyridoxine biosynthetic process"/>
    <property type="evidence" value="ECO:0007669"/>
    <property type="project" value="UniProtKB-UniRule"/>
</dbReference>
<dbReference type="PIRSF" id="PIRSF000190">
    <property type="entry name" value="Pyd_amn-ph_oxd"/>
    <property type="match status" value="1"/>
</dbReference>
<keyword evidence="2 6" id="KW-0285">Flavoprotein</keyword>
<evidence type="ECO:0000256" key="6">
    <source>
        <dbReference type="HAMAP-Rule" id="MF_01629"/>
    </source>
</evidence>
<feature type="binding site" evidence="6">
    <location>
        <position position="50"/>
    </location>
    <ligand>
        <name>substrate</name>
    </ligand>
</feature>
<evidence type="ECO:0000313" key="11">
    <source>
        <dbReference type="Proteomes" id="UP000233293"/>
    </source>
</evidence>
<dbReference type="PANTHER" id="PTHR10851:SF0">
    <property type="entry name" value="PYRIDOXINE-5'-PHOSPHATE OXIDASE"/>
    <property type="match status" value="1"/>
</dbReference>
<feature type="binding site" evidence="6 7">
    <location>
        <position position="89"/>
    </location>
    <ligand>
        <name>FMN</name>
        <dbReference type="ChEBI" id="CHEBI:58210"/>
    </ligand>
</feature>
<dbReference type="RefSeq" id="WP_101249044.1">
    <property type="nucleotide sequence ID" value="NZ_PIUM01000002.1"/>
</dbReference>
<dbReference type="InterPro" id="IPR012349">
    <property type="entry name" value="Split_barrel_FMN-bd"/>
</dbReference>
<gene>
    <name evidence="6 10" type="primary">pdxH</name>
    <name evidence="10" type="ORF">CWS72_02820</name>
</gene>
<feature type="binding site" evidence="6 7">
    <location>
        <begin position="124"/>
        <end position="125"/>
    </location>
    <ligand>
        <name>FMN</name>
        <dbReference type="ChEBI" id="CHEBI:58210"/>
    </ligand>
</feature>
<comment type="pathway">
    <text evidence="6">Cofactor metabolism; pyridoxal 5'-phosphate salvage; pyridoxal 5'-phosphate from pyridoxine 5'-phosphate: step 1/1.</text>
</comment>
<keyword evidence="3 6" id="KW-0288">FMN</keyword>
<dbReference type="Pfam" id="PF10590">
    <property type="entry name" value="PNP_phzG_C"/>
    <property type="match status" value="1"/>
</dbReference>